<accession>A0AAW0GGH0</accession>
<dbReference type="PANTHER" id="PTHR35201:SF4">
    <property type="entry name" value="BETA-PINACENE SYNTHASE-RELATED"/>
    <property type="match status" value="1"/>
</dbReference>
<dbReference type="Gene3D" id="1.10.600.10">
    <property type="entry name" value="Farnesyl Diphosphate Synthase"/>
    <property type="match status" value="1"/>
</dbReference>
<evidence type="ECO:0000256" key="3">
    <source>
        <dbReference type="ARBA" id="ARBA00022723"/>
    </source>
</evidence>
<dbReference type="EMBL" id="JASBNA010000011">
    <property type="protein sequence ID" value="KAK7688105.1"/>
    <property type="molecule type" value="Genomic_DNA"/>
</dbReference>
<dbReference type="SFLD" id="SFLDS00005">
    <property type="entry name" value="Isoprenoid_Synthase_Type_I"/>
    <property type="match status" value="1"/>
</dbReference>
<evidence type="ECO:0000256" key="2">
    <source>
        <dbReference type="ARBA" id="ARBA00006333"/>
    </source>
</evidence>
<keyword evidence="8" id="KW-1185">Reference proteome</keyword>
<dbReference type="PANTHER" id="PTHR35201">
    <property type="entry name" value="TERPENE SYNTHASE"/>
    <property type="match status" value="1"/>
</dbReference>
<dbReference type="SUPFAM" id="SSF48576">
    <property type="entry name" value="Terpenoid synthases"/>
    <property type="match status" value="1"/>
</dbReference>
<evidence type="ECO:0000256" key="6">
    <source>
        <dbReference type="RuleBase" id="RU366034"/>
    </source>
</evidence>
<dbReference type="AlphaFoldDB" id="A0AAW0GGH0"/>
<dbReference type="InterPro" id="IPR034686">
    <property type="entry name" value="Terpene_cyclase-like_2"/>
</dbReference>
<dbReference type="GO" id="GO:0008299">
    <property type="term" value="P:isoprenoid biosynthetic process"/>
    <property type="evidence" value="ECO:0007669"/>
    <property type="project" value="UniProtKB-ARBA"/>
</dbReference>
<comment type="cofactor">
    <cofactor evidence="1 6">
        <name>Mg(2+)</name>
        <dbReference type="ChEBI" id="CHEBI:18420"/>
    </cofactor>
</comment>
<dbReference type="EC" id="4.2.3.-" evidence="6"/>
<evidence type="ECO:0000256" key="4">
    <source>
        <dbReference type="ARBA" id="ARBA00022842"/>
    </source>
</evidence>
<evidence type="ECO:0000313" key="7">
    <source>
        <dbReference type="EMBL" id="KAK7688105.1"/>
    </source>
</evidence>
<dbReference type="SFLD" id="SFLDG01020">
    <property type="entry name" value="Terpene_Cyclase_Like_2"/>
    <property type="match status" value="1"/>
</dbReference>
<reference evidence="7 8" key="1">
    <citation type="submission" date="2022-09" db="EMBL/GenBank/DDBJ databases">
        <authorList>
            <person name="Palmer J.M."/>
        </authorList>
    </citation>
    <scope>NUCLEOTIDE SEQUENCE [LARGE SCALE GENOMIC DNA]</scope>
    <source>
        <strain evidence="7 8">DSM 7382</strain>
    </source>
</reference>
<organism evidence="7 8">
    <name type="scientific">Cerrena zonata</name>
    <dbReference type="NCBI Taxonomy" id="2478898"/>
    <lineage>
        <taxon>Eukaryota</taxon>
        <taxon>Fungi</taxon>
        <taxon>Dikarya</taxon>
        <taxon>Basidiomycota</taxon>
        <taxon>Agaricomycotina</taxon>
        <taxon>Agaricomycetes</taxon>
        <taxon>Polyporales</taxon>
        <taxon>Cerrenaceae</taxon>
        <taxon>Cerrena</taxon>
    </lineage>
</organism>
<dbReference type="Pfam" id="PF19086">
    <property type="entry name" value="Terpene_syn_C_2"/>
    <property type="match status" value="1"/>
</dbReference>
<evidence type="ECO:0000256" key="1">
    <source>
        <dbReference type="ARBA" id="ARBA00001946"/>
    </source>
</evidence>
<evidence type="ECO:0000256" key="5">
    <source>
        <dbReference type="ARBA" id="ARBA00023239"/>
    </source>
</evidence>
<evidence type="ECO:0000313" key="8">
    <source>
        <dbReference type="Proteomes" id="UP001385951"/>
    </source>
</evidence>
<keyword evidence="5 6" id="KW-0456">Lyase</keyword>
<keyword evidence="3 6" id="KW-0479">Metal-binding</keyword>
<dbReference type="GO" id="GO:0010333">
    <property type="term" value="F:terpene synthase activity"/>
    <property type="evidence" value="ECO:0007669"/>
    <property type="project" value="InterPro"/>
</dbReference>
<gene>
    <name evidence="7" type="ORF">QCA50_008475</name>
</gene>
<keyword evidence="4 6" id="KW-0460">Magnesium</keyword>
<dbReference type="Proteomes" id="UP001385951">
    <property type="component" value="Unassembled WGS sequence"/>
</dbReference>
<name>A0AAW0GGH0_9APHY</name>
<dbReference type="InterPro" id="IPR008949">
    <property type="entry name" value="Isoprenoid_synthase_dom_sf"/>
</dbReference>
<protein>
    <recommendedName>
        <fullName evidence="6">Terpene synthase</fullName>
        <ecNumber evidence="6">4.2.3.-</ecNumber>
    </recommendedName>
</protein>
<comment type="caution">
    <text evidence="7">The sequence shown here is derived from an EMBL/GenBank/DDBJ whole genome shotgun (WGS) entry which is preliminary data.</text>
</comment>
<proteinExistence type="inferred from homology"/>
<comment type="similarity">
    <text evidence="2 6">Belongs to the terpene synthase family.</text>
</comment>
<dbReference type="GO" id="GO:0046872">
    <property type="term" value="F:metal ion binding"/>
    <property type="evidence" value="ECO:0007669"/>
    <property type="project" value="UniProtKB-KW"/>
</dbReference>
<sequence length="329" mass="38063">MFQCLNRSPSRFTLPDLTAVTEPVFKLRTNPRQEQAYRNIKQWFKDLRVYPEAKERKFLSHAFDLYAGLSFPDADVEHLETCIAFFLWAFSFDDLSDEGEFQSKPDRVQVGVDISMEVLNHPELPPPKFKYAAMLHDIWRRFRSTASPGACNRFKKAVESWMKSQVEQAANRSWNTVPSVDEFIILRRRTIGGEIVEAMVEYSLDIKIPEHVWDHPVLVGLSRAAIDIMTWPNDLCSFNKEQADGDLQNLVFCVMLEQNVDLQSAVDIVTKMLATRVDDYVTLKAQMPSFGSEVDVELATYFKALEHYVQGTVVWYYESPRYFRGMDVT</sequence>